<comment type="subcellular location">
    <subcellularLocation>
        <location evidence="2">Mitochondrion membrane</location>
        <topology evidence="2">Multi-pass membrane protein</topology>
    </subcellularLocation>
</comment>
<proteinExistence type="inferred from homology"/>
<dbReference type="GO" id="GO:0031966">
    <property type="term" value="C:mitochondrial membrane"/>
    <property type="evidence" value="ECO:0007669"/>
    <property type="project" value="UniProtKB-SubCell"/>
</dbReference>
<comment type="similarity">
    <text evidence="3">Belongs to the ATPase C chain family.</text>
</comment>
<keyword evidence="15" id="KW-0496">Mitochondrion</keyword>
<dbReference type="PANTHER" id="PTHR10031:SF0">
    <property type="entry name" value="ATPASE PROTEIN 9"/>
    <property type="match status" value="1"/>
</dbReference>
<dbReference type="PROSITE" id="PS00605">
    <property type="entry name" value="ATPASE_C"/>
    <property type="match status" value="1"/>
</dbReference>
<dbReference type="GO" id="GO:0015078">
    <property type="term" value="F:proton transmembrane transporter activity"/>
    <property type="evidence" value="ECO:0007669"/>
    <property type="project" value="InterPro"/>
</dbReference>
<keyword evidence="9" id="KW-0547">Nucleotide-binding</keyword>
<dbReference type="GO" id="GO:0045259">
    <property type="term" value="C:proton-transporting ATP synthase complex"/>
    <property type="evidence" value="ECO:0007669"/>
    <property type="project" value="UniProtKB-KW"/>
</dbReference>
<evidence type="ECO:0000259" key="20">
    <source>
        <dbReference type="Pfam" id="PF00137"/>
    </source>
</evidence>
<reference evidence="21 22" key="1">
    <citation type="journal article" date="2023" name="Life. Sci Alliance">
        <title>Evolutionary insights into 3D genome organization and epigenetic landscape of Vigna mungo.</title>
        <authorList>
            <person name="Junaid A."/>
            <person name="Singh B."/>
            <person name="Bhatia S."/>
        </authorList>
    </citation>
    <scope>NUCLEOTIDE SEQUENCE [LARGE SCALE GENOMIC DNA]</scope>
    <source>
        <strain evidence="21">Urdbean</strain>
    </source>
</reference>
<feature type="domain" description="V-ATPase proteolipid subunit C-like" evidence="20">
    <location>
        <begin position="100"/>
        <end position="153"/>
    </location>
</feature>
<feature type="transmembrane region" description="Helical" evidence="19">
    <location>
        <begin position="137"/>
        <end position="154"/>
    </location>
</feature>
<evidence type="ECO:0000256" key="13">
    <source>
        <dbReference type="ARBA" id="ARBA00023065"/>
    </source>
</evidence>
<comment type="subunit">
    <text evidence="4">F-type ATPases have 2 components, CF(1) - the catalytic core - and CF(0) - the membrane proton channel. CF(1) has five subunits: alpha(3), beta(3), gamma(1), delta(1), epsilon(1). CF(0) has three main subunits: a, b and c.</text>
</comment>
<evidence type="ECO:0000256" key="9">
    <source>
        <dbReference type="ARBA" id="ARBA00022741"/>
    </source>
</evidence>
<evidence type="ECO:0000256" key="3">
    <source>
        <dbReference type="ARBA" id="ARBA00006704"/>
    </source>
</evidence>
<evidence type="ECO:0000256" key="7">
    <source>
        <dbReference type="ARBA" id="ARBA00022547"/>
    </source>
</evidence>
<dbReference type="InterPro" id="IPR000454">
    <property type="entry name" value="ATP_synth_F0_csu"/>
</dbReference>
<evidence type="ECO:0000256" key="15">
    <source>
        <dbReference type="ARBA" id="ARBA00023128"/>
    </source>
</evidence>
<dbReference type="Pfam" id="PF00137">
    <property type="entry name" value="ATP-synt_C"/>
    <property type="match status" value="1"/>
</dbReference>
<evidence type="ECO:0000256" key="6">
    <source>
        <dbReference type="ARBA" id="ARBA00022448"/>
    </source>
</evidence>
<dbReference type="Gene3D" id="1.20.20.10">
    <property type="entry name" value="F1F0 ATP synthase subunit C"/>
    <property type="match status" value="1"/>
</dbReference>
<evidence type="ECO:0000256" key="8">
    <source>
        <dbReference type="ARBA" id="ARBA00022692"/>
    </source>
</evidence>
<keyword evidence="16 19" id="KW-0472">Membrane</keyword>
<dbReference type="SUPFAM" id="SSF81333">
    <property type="entry name" value="F1F0 ATP synthase subunit C"/>
    <property type="match status" value="1"/>
</dbReference>
<evidence type="ECO:0000256" key="16">
    <source>
        <dbReference type="ARBA" id="ARBA00023136"/>
    </source>
</evidence>
<protein>
    <recommendedName>
        <fullName evidence="5">ATP synthase subunit 9, mitochondrial</fullName>
    </recommendedName>
    <alternativeName>
        <fullName evidence="17">Lipid-binding protein</fullName>
    </alternativeName>
</protein>
<accession>A0AAQ3MDK1</accession>
<comment type="function">
    <text evidence="1">This protein is one of the chains of the nonenzymatic membrane component (F0) of mitochondrial ATPase.</text>
</comment>
<feature type="region of interest" description="Disordered" evidence="18">
    <location>
        <begin position="347"/>
        <end position="390"/>
    </location>
</feature>
<dbReference type="GO" id="GO:0033177">
    <property type="term" value="C:proton-transporting two-sector ATPase complex, proton-transporting domain"/>
    <property type="evidence" value="ECO:0007669"/>
    <property type="project" value="InterPro"/>
</dbReference>
<keyword evidence="14" id="KW-0446">Lipid-binding</keyword>
<organism evidence="21 22">
    <name type="scientific">Vigna mungo</name>
    <name type="common">Black gram</name>
    <name type="synonym">Phaseolus mungo</name>
    <dbReference type="NCBI Taxonomy" id="3915"/>
    <lineage>
        <taxon>Eukaryota</taxon>
        <taxon>Viridiplantae</taxon>
        <taxon>Streptophyta</taxon>
        <taxon>Embryophyta</taxon>
        <taxon>Tracheophyta</taxon>
        <taxon>Spermatophyta</taxon>
        <taxon>Magnoliopsida</taxon>
        <taxon>eudicotyledons</taxon>
        <taxon>Gunneridae</taxon>
        <taxon>Pentapetalae</taxon>
        <taxon>rosids</taxon>
        <taxon>fabids</taxon>
        <taxon>Fabales</taxon>
        <taxon>Fabaceae</taxon>
        <taxon>Papilionoideae</taxon>
        <taxon>50 kb inversion clade</taxon>
        <taxon>NPAAA clade</taxon>
        <taxon>indigoferoid/millettioid clade</taxon>
        <taxon>Phaseoleae</taxon>
        <taxon>Vigna</taxon>
    </lineage>
</organism>
<dbReference type="GO" id="GO:0015986">
    <property type="term" value="P:proton motive force-driven ATP synthesis"/>
    <property type="evidence" value="ECO:0007669"/>
    <property type="project" value="InterPro"/>
</dbReference>
<dbReference type="PANTHER" id="PTHR10031">
    <property type="entry name" value="ATP SYNTHASE LIPID-BINDING PROTEIN, MITOCHONDRIAL"/>
    <property type="match status" value="1"/>
</dbReference>
<dbReference type="CDD" id="cd18182">
    <property type="entry name" value="ATP-synt_Fo_c_ATP5G3"/>
    <property type="match status" value="1"/>
</dbReference>
<keyword evidence="12 19" id="KW-1133">Transmembrane helix</keyword>
<dbReference type="GO" id="GO:0005524">
    <property type="term" value="F:ATP binding"/>
    <property type="evidence" value="ECO:0007669"/>
    <property type="project" value="UniProtKB-KW"/>
</dbReference>
<evidence type="ECO:0000256" key="4">
    <source>
        <dbReference type="ARBA" id="ARBA00011648"/>
    </source>
</evidence>
<evidence type="ECO:0000256" key="19">
    <source>
        <dbReference type="SAM" id="Phobius"/>
    </source>
</evidence>
<evidence type="ECO:0000313" key="22">
    <source>
        <dbReference type="Proteomes" id="UP001374535"/>
    </source>
</evidence>
<sequence>MSGKLCRMKLLEQHPCTIYSLLSLFVFVILTLLGLYVWNTVQNQRHTYHLLIALTENRVPFRWEWKWNKHILETFPSQARSDENIKSLSQFEMLEGAKSMGAGAATIASAGAAVGIGNVFSSLIHSVARNPSLAKQLFGYAILGFALTEAIALGRGPRKWGEGDKGEPSNPSLGNTCKMSLPLSFITEPGITAGIEVSRTQGDAFLERANQKFHFEFRTSTSCCSWCFTISIGNERRSGGTCGTTYWITPVRHEAADADYALLAWSPGHGGGPVARHEHRAKGRWPRYPHLRSDEWRTDPGFHERWRGASAYPGVIITTCTSHLGTAERVTRLLSHSTTFVPVIHSLTERSSEGQPAHTASGEDGTTGKDRPAKTPQARSVVGLQGGPGHLTEMEGFSPIREGPLNAAYTRISFRGRAVSISLQDLRMNAGLGHLEWREPHAGRPARTVFRGIWSKDRPAPTRLEGLRN</sequence>
<keyword evidence="21" id="KW-0934">Plastid</keyword>
<feature type="transmembrane region" description="Helical" evidence="19">
    <location>
        <begin position="102"/>
        <end position="125"/>
    </location>
</feature>
<geneLocation type="chloroplast" evidence="21"/>
<evidence type="ECO:0000256" key="5">
    <source>
        <dbReference type="ARBA" id="ARBA00019317"/>
    </source>
</evidence>
<dbReference type="FunFam" id="1.20.20.10:FF:000005">
    <property type="entry name" value="ATP synthase subunit 9, mitochondrial"/>
    <property type="match status" value="1"/>
</dbReference>
<keyword evidence="21" id="KW-0150">Chloroplast</keyword>
<evidence type="ECO:0000256" key="11">
    <source>
        <dbReference type="ARBA" id="ARBA00022840"/>
    </source>
</evidence>
<evidence type="ECO:0000256" key="17">
    <source>
        <dbReference type="ARBA" id="ARBA00030961"/>
    </source>
</evidence>
<dbReference type="InterPro" id="IPR002379">
    <property type="entry name" value="ATPase_proteolipid_c-like_dom"/>
</dbReference>
<dbReference type="AlphaFoldDB" id="A0AAQ3MDK1"/>
<feature type="transmembrane region" description="Helical" evidence="19">
    <location>
        <begin position="18"/>
        <end position="38"/>
    </location>
</feature>
<name>A0AAQ3MDK1_VIGMU</name>
<keyword evidence="10" id="KW-0375">Hydrogen ion transport</keyword>
<gene>
    <name evidence="21" type="ORF">V8G54_037911</name>
</gene>
<dbReference type="Proteomes" id="UP001374535">
    <property type="component" value="Chloroplast Pltd"/>
</dbReference>
<dbReference type="EMBL" id="CP144689">
    <property type="protein sequence ID" value="WVY89120.1"/>
    <property type="molecule type" value="Genomic_DNA"/>
</dbReference>
<evidence type="ECO:0000256" key="2">
    <source>
        <dbReference type="ARBA" id="ARBA00004225"/>
    </source>
</evidence>
<keyword evidence="22" id="KW-1185">Reference proteome</keyword>
<dbReference type="InterPro" id="IPR035921">
    <property type="entry name" value="F/V-ATP_Csub_sf"/>
</dbReference>
<evidence type="ECO:0000256" key="18">
    <source>
        <dbReference type="SAM" id="MobiDB-lite"/>
    </source>
</evidence>
<keyword evidence="11" id="KW-0067">ATP-binding</keyword>
<keyword evidence="8 19" id="KW-0812">Transmembrane</keyword>
<evidence type="ECO:0000256" key="1">
    <source>
        <dbReference type="ARBA" id="ARBA00002351"/>
    </source>
</evidence>
<evidence type="ECO:0000256" key="12">
    <source>
        <dbReference type="ARBA" id="ARBA00022989"/>
    </source>
</evidence>
<dbReference type="InterPro" id="IPR038662">
    <property type="entry name" value="ATP_synth_F0_csu_sf"/>
</dbReference>
<keyword evidence="6" id="KW-0813">Transport</keyword>
<keyword evidence="7" id="KW-0138">CF(0)</keyword>
<evidence type="ECO:0000256" key="14">
    <source>
        <dbReference type="ARBA" id="ARBA00023121"/>
    </source>
</evidence>
<keyword evidence="13" id="KW-0406">Ion transport</keyword>
<evidence type="ECO:0000256" key="10">
    <source>
        <dbReference type="ARBA" id="ARBA00022781"/>
    </source>
</evidence>
<evidence type="ECO:0000313" key="21">
    <source>
        <dbReference type="EMBL" id="WVY89120.1"/>
    </source>
</evidence>
<dbReference type="InterPro" id="IPR020537">
    <property type="entry name" value="ATP_synth_F0_csu_DDCD_BS"/>
</dbReference>
<dbReference type="PRINTS" id="PR00124">
    <property type="entry name" value="ATPASEC"/>
</dbReference>
<dbReference type="GO" id="GO:0008289">
    <property type="term" value="F:lipid binding"/>
    <property type="evidence" value="ECO:0007669"/>
    <property type="project" value="UniProtKB-KW"/>
</dbReference>